<name>A8E101_9VIRU</name>
<reference evidence="1" key="1">
    <citation type="submission" date="2007-08" db="EMBL/GenBank/DDBJ databases">
        <authorList>
            <person name="Lanzrein B."/>
        </authorList>
    </citation>
    <scope>NUCLEOTIDE SEQUENCE</scope>
</reference>
<dbReference type="RefSeq" id="YP_009665765.1">
    <property type="nucleotide sequence ID" value="NC_043266.1"/>
</dbReference>
<protein>
    <submittedName>
        <fullName evidence="1">19.5g6 protein</fullName>
    </submittedName>
</protein>
<proteinExistence type="predicted"/>
<gene>
    <name evidence="1" type="primary">19.5g6</name>
</gene>
<organism evidence="1">
    <name type="scientific">Bracoviriform inaniti</name>
    <dbReference type="NCBI Taxonomy" id="36344"/>
    <lineage>
        <taxon>Viruses</taxon>
        <taxon>Viruses incertae sedis</taxon>
        <taxon>Polydnaviriformidae</taxon>
        <taxon>Bracoviriform</taxon>
    </lineage>
</organism>
<accession>A8E101</accession>
<sequence>MIGVSYPKNRIVNDVLNRKHDEVRTIIACSIIEHI</sequence>
<dbReference type="GeneID" id="40525923"/>
<dbReference type="EMBL" id="AM850132">
    <property type="protein sequence ID" value="CAO98971.1"/>
    <property type="molecule type" value="Genomic_DNA"/>
</dbReference>
<reference evidence="1" key="2">
    <citation type="submission" date="2007-09" db="EMBL/GenBank/DDBJ databases">
        <authorList>
            <person name="Reinhard M."/>
        </authorList>
    </citation>
    <scope>NUCLEOTIDE SEQUENCE</scope>
</reference>
<dbReference type="KEGG" id="vg:40525923"/>
<evidence type="ECO:0000313" key="1">
    <source>
        <dbReference type="EMBL" id="CAO98971.1"/>
    </source>
</evidence>